<gene>
    <name evidence="1" type="ORF">CLOSTHATH_06193</name>
</gene>
<proteinExistence type="predicted"/>
<dbReference type="Proteomes" id="UP000004968">
    <property type="component" value="Unassembled WGS sequence"/>
</dbReference>
<dbReference type="AlphaFoldDB" id="D3ARD7"/>
<evidence type="ECO:0000313" key="2">
    <source>
        <dbReference type="Proteomes" id="UP000004968"/>
    </source>
</evidence>
<protein>
    <submittedName>
        <fullName evidence="1">Uncharacterized protein</fullName>
    </submittedName>
</protein>
<dbReference type="HOGENOM" id="CLU_3200741_0_0_9"/>
<name>D3ARD7_9FIRM</name>
<reference evidence="1 2" key="1">
    <citation type="submission" date="2010-01" db="EMBL/GenBank/DDBJ databases">
        <authorList>
            <person name="Weinstock G."/>
            <person name="Sodergren E."/>
            <person name="Clifton S."/>
            <person name="Fulton L."/>
            <person name="Fulton B."/>
            <person name="Courtney L."/>
            <person name="Fronick C."/>
            <person name="Harrison M."/>
            <person name="Strong C."/>
            <person name="Farmer C."/>
            <person name="Delahaunty K."/>
            <person name="Markovic C."/>
            <person name="Hall O."/>
            <person name="Minx P."/>
            <person name="Tomlinson C."/>
            <person name="Mitreva M."/>
            <person name="Nelson J."/>
            <person name="Hou S."/>
            <person name="Wollam A."/>
            <person name="Pepin K.H."/>
            <person name="Johnson M."/>
            <person name="Bhonagiri V."/>
            <person name="Nash W.E."/>
            <person name="Warren W."/>
            <person name="Chinwalla A."/>
            <person name="Mardis E.R."/>
            <person name="Wilson R.K."/>
        </authorList>
    </citation>
    <scope>NUCLEOTIDE SEQUENCE [LARGE SCALE GENOMIC DNA]</scope>
    <source>
        <strain evidence="1 2">DSM 13479</strain>
    </source>
</reference>
<comment type="caution">
    <text evidence="1">The sequence shown here is derived from an EMBL/GenBank/DDBJ whole genome shotgun (WGS) entry which is preliminary data.</text>
</comment>
<sequence length="45" mass="5036">MRTENRISIYGSLESGSGRENLVGIDPILSSVFNRGEYLYAEDLL</sequence>
<organism evidence="1 2">
    <name type="scientific">Hungatella hathewayi DSM 13479</name>
    <dbReference type="NCBI Taxonomy" id="566550"/>
    <lineage>
        <taxon>Bacteria</taxon>
        <taxon>Bacillati</taxon>
        <taxon>Bacillota</taxon>
        <taxon>Clostridia</taxon>
        <taxon>Lachnospirales</taxon>
        <taxon>Lachnospiraceae</taxon>
        <taxon>Hungatella</taxon>
    </lineage>
</organism>
<dbReference type="EMBL" id="ACIO01000714">
    <property type="protein sequence ID" value="EFC95616.1"/>
    <property type="molecule type" value="Genomic_DNA"/>
</dbReference>
<evidence type="ECO:0000313" key="1">
    <source>
        <dbReference type="EMBL" id="EFC95616.1"/>
    </source>
</evidence>
<accession>D3ARD7</accession>